<organism evidence="7 8">
    <name type="scientific">Leersia perrieri</name>
    <dbReference type="NCBI Taxonomy" id="77586"/>
    <lineage>
        <taxon>Eukaryota</taxon>
        <taxon>Viridiplantae</taxon>
        <taxon>Streptophyta</taxon>
        <taxon>Embryophyta</taxon>
        <taxon>Tracheophyta</taxon>
        <taxon>Spermatophyta</taxon>
        <taxon>Magnoliopsida</taxon>
        <taxon>Liliopsida</taxon>
        <taxon>Poales</taxon>
        <taxon>Poaceae</taxon>
        <taxon>BOP clade</taxon>
        <taxon>Oryzoideae</taxon>
        <taxon>Oryzeae</taxon>
        <taxon>Oryzinae</taxon>
        <taxon>Leersia</taxon>
    </lineage>
</organism>
<reference evidence="8" key="2">
    <citation type="submission" date="2013-12" db="EMBL/GenBank/DDBJ databases">
        <authorList>
            <person name="Yu Y."/>
            <person name="Lee S."/>
            <person name="de Baynast K."/>
            <person name="Wissotski M."/>
            <person name="Liu L."/>
            <person name="Talag J."/>
            <person name="Goicoechea J."/>
            <person name="Angelova A."/>
            <person name="Jetty R."/>
            <person name="Kudrna D."/>
            <person name="Golser W."/>
            <person name="Rivera L."/>
            <person name="Zhang J."/>
            <person name="Wing R."/>
        </authorList>
    </citation>
    <scope>NUCLEOTIDE SEQUENCE</scope>
</reference>
<dbReference type="Proteomes" id="UP000032180">
    <property type="component" value="Chromosome 7"/>
</dbReference>
<dbReference type="EC" id="2.4.1.-" evidence="5"/>
<keyword evidence="8" id="KW-1185">Reference proteome</keyword>
<dbReference type="HOGENOM" id="CLU_001724_2_3_1"/>
<dbReference type="Gene3D" id="3.40.50.2000">
    <property type="entry name" value="Glycogen Phosphorylase B"/>
    <property type="match status" value="2"/>
</dbReference>
<dbReference type="SUPFAM" id="SSF53756">
    <property type="entry name" value="UDP-Glycosyltransferase/glycogen phosphorylase"/>
    <property type="match status" value="1"/>
</dbReference>
<proteinExistence type="inferred from homology"/>
<feature type="compositionally biased region" description="Low complexity" evidence="6">
    <location>
        <begin position="13"/>
        <end position="24"/>
    </location>
</feature>
<evidence type="ECO:0000256" key="4">
    <source>
        <dbReference type="RuleBase" id="RU003718"/>
    </source>
</evidence>
<reference evidence="7" key="3">
    <citation type="submission" date="2015-04" db="UniProtKB">
        <authorList>
            <consortium name="EnsemblPlants"/>
        </authorList>
    </citation>
    <scope>IDENTIFICATION</scope>
</reference>
<protein>
    <recommendedName>
        <fullName evidence="5">Glycosyltransferase</fullName>
        <ecNumber evidence="5">2.4.1.-</ecNumber>
    </recommendedName>
</protein>
<dbReference type="InterPro" id="IPR035595">
    <property type="entry name" value="UDP_glycos_trans_CS"/>
</dbReference>
<keyword evidence="3 4" id="KW-0808">Transferase</keyword>
<dbReference type="InterPro" id="IPR050481">
    <property type="entry name" value="UDP-glycosyltransf_plant"/>
</dbReference>
<accession>A0A0D9WWL6</accession>
<evidence type="ECO:0000256" key="2">
    <source>
        <dbReference type="ARBA" id="ARBA00022676"/>
    </source>
</evidence>
<dbReference type="PANTHER" id="PTHR48049:SF141">
    <property type="entry name" value="OS07G0201500 PROTEIN"/>
    <property type="match status" value="1"/>
</dbReference>
<comment type="similarity">
    <text evidence="1 4">Belongs to the UDP-glycosyltransferase family.</text>
</comment>
<dbReference type="PANTHER" id="PTHR48049">
    <property type="entry name" value="GLYCOSYLTRANSFERASE"/>
    <property type="match status" value="1"/>
</dbReference>
<dbReference type="FunFam" id="3.40.50.2000:FF:000037">
    <property type="entry name" value="Glycosyltransferase"/>
    <property type="match status" value="1"/>
</dbReference>
<evidence type="ECO:0000256" key="6">
    <source>
        <dbReference type="SAM" id="MobiDB-lite"/>
    </source>
</evidence>
<evidence type="ECO:0000313" key="8">
    <source>
        <dbReference type="Proteomes" id="UP000032180"/>
    </source>
</evidence>
<dbReference type="EnsemblPlants" id="LPERR07G05650.5">
    <property type="protein sequence ID" value="LPERR07G05650.5"/>
    <property type="gene ID" value="LPERR07G05650"/>
</dbReference>
<dbReference type="PROSITE" id="PS00375">
    <property type="entry name" value="UDPGT"/>
    <property type="match status" value="1"/>
</dbReference>
<sequence>MAAASRDRGRGRPAVATTPSASSSPPAPLHVLVFPWLAFGHMMPFLELSKRLARRGQAVTFVTTPRNAARLGAIPIELSTHLRVVSLDLPVIDGLPEGAESTADLPPEKHGLLKKAFDGLAVPFASFIAEASGSRKPDWIILDFAQRWIWPIAEEHEIPCAVFSIFPAAMMAFAGPKKKNLAHPRTTTEDYMVQPPWIPFPSNVAFRRRHQADWIAAAFRPNESGVSDADRFWEMERPHCRLIIHRSCPEAEPRLFALLTELFSKPSIPAGLLMPPDINDSDDNNAYTISNDKSFTAEMRWLDEQPERSVIYVALGSEAPITADHVRELALGLELSGVSFLWVLRDPSGIRGGGALLPDGFVSRVAAHGVVCTRWVPQLRVLAHRAVGGFLTHGGWSSIFESLRFALPLVMLPLFADQGLGVQALPAREIGVEVEWNDDGSFDRDAIAVAVREVMVEEKGKALACRAKELRDVLGDQGRQEMYLDELVGYLHRYK</sequence>
<dbReference type="InterPro" id="IPR002213">
    <property type="entry name" value="UDP_glucos_trans"/>
</dbReference>
<dbReference type="CDD" id="cd03784">
    <property type="entry name" value="GT1_Gtf-like"/>
    <property type="match status" value="1"/>
</dbReference>
<evidence type="ECO:0000256" key="3">
    <source>
        <dbReference type="ARBA" id="ARBA00022679"/>
    </source>
</evidence>
<name>A0A0D9WWL6_9ORYZ</name>
<evidence type="ECO:0000256" key="5">
    <source>
        <dbReference type="RuleBase" id="RU362057"/>
    </source>
</evidence>
<dbReference type="GO" id="GO:0035251">
    <property type="term" value="F:UDP-glucosyltransferase activity"/>
    <property type="evidence" value="ECO:0007669"/>
    <property type="project" value="InterPro"/>
</dbReference>
<dbReference type="Pfam" id="PF00201">
    <property type="entry name" value="UDPGT"/>
    <property type="match status" value="1"/>
</dbReference>
<reference evidence="7 8" key="1">
    <citation type="submission" date="2012-08" db="EMBL/GenBank/DDBJ databases">
        <title>Oryza genome evolution.</title>
        <authorList>
            <person name="Wing R.A."/>
        </authorList>
    </citation>
    <scope>NUCLEOTIDE SEQUENCE</scope>
</reference>
<dbReference type="Gramene" id="LPERR07G05650.5">
    <property type="protein sequence ID" value="LPERR07G05650.5"/>
    <property type="gene ID" value="LPERR07G05650"/>
</dbReference>
<dbReference type="FunFam" id="3.40.50.2000:FF:000088">
    <property type="entry name" value="Glycosyltransferase"/>
    <property type="match status" value="1"/>
</dbReference>
<feature type="region of interest" description="Disordered" evidence="6">
    <location>
        <begin position="1"/>
        <end position="25"/>
    </location>
</feature>
<evidence type="ECO:0000256" key="1">
    <source>
        <dbReference type="ARBA" id="ARBA00009995"/>
    </source>
</evidence>
<keyword evidence="2 4" id="KW-0328">Glycosyltransferase</keyword>
<dbReference type="AlphaFoldDB" id="A0A0D9WWL6"/>
<evidence type="ECO:0000313" key="7">
    <source>
        <dbReference type="EnsemblPlants" id="LPERR07G05650.5"/>
    </source>
</evidence>
<feature type="compositionally biased region" description="Basic and acidic residues" evidence="6">
    <location>
        <begin position="1"/>
        <end position="10"/>
    </location>
</feature>